<evidence type="ECO:0000256" key="7">
    <source>
        <dbReference type="ARBA" id="ARBA00022946"/>
    </source>
</evidence>
<evidence type="ECO:0000256" key="1">
    <source>
        <dbReference type="ARBA" id="ARBA00004173"/>
    </source>
</evidence>
<evidence type="ECO:0000256" key="11">
    <source>
        <dbReference type="PROSITE-ProRule" id="PRU01023"/>
    </source>
</evidence>
<dbReference type="GO" id="GO:0008173">
    <property type="term" value="F:RNA methyltransferase activity"/>
    <property type="evidence" value="ECO:0007669"/>
    <property type="project" value="InterPro"/>
</dbReference>
<keyword evidence="4 11" id="KW-0808">Transferase</keyword>
<dbReference type="GO" id="GO:0005762">
    <property type="term" value="C:mitochondrial large ribosomal subunit"/>
    <property type="evidence" value="ECO:0007669"/>
    <property type="project" value="TreeGrafter"/>
</dbReference>
<dbReference type="AlphaFoldDB" id="A0A9N8ZTD3"/>
<comment type="subcellular location">
    <subcellularLocation>
        <location evidence="1">Mitochondrion</location>
    </subcellularLocation>
</comment>
<keyword evidence="15" id="KW-1185">Reference proteome</keyword>
<accession>A0A9N8ZTD3</accession>
<evidence type="ECO:0000259" key="13">
    <source>
        <dbReference type="PROSITE" id="PS51686"/>
    </source>
</evidence>
<dbReference type="PROSITE" id="PS51686">
    <property type="entry name" value="SAM_MT_RSMB_NOP"/>
    <property type="match status" value="1"/>
</dbReference>
<evidence type="ECO:0000256" key="2">
    <source>
        <dbReference type="ARBA" id="ARBA00022552"/>
    </source>
</evidence>
<comment type="similarity">
    <text evidence="11">Belongs to the class I-like SAM-binding methyltransferase superfamily. RsmB/NOP family.</text>
</comment>
<protein>
    <recommendedName>
        <fullName evidence="9">NOL1/NOP2/Sun domain family member 4</fullName>
    </recommendedName>
</protein>
<comment type="catalytic activity">
    <reaction evidence="10">
        <text>a cytidine in rRNA + S-adenosyl-L-methionine = a 5-methylcytidine in rRNA + S-adenosyl-L-homocysteine + H(+)</text>
        <dbReference type="Rhea" id="RHEA:61484"/>
        <dbReference type="Rhea" id="RHEA-COMP:15836"/>
        <dbReference type="Rhea" id="RHEA-COMP:15837"/>
        <dbReference type="ChEBI" id="CHEBI:15378"/>
        <dbReference type="ChEBI" id="CHEBI:57856"/>
        <dbReference type="ChEBI" id="CHEBI:59789"/>
        <dbReference type="ChEBI" id="CHEBI:74483"/>
        <dbReference type="ChEBI" id="CHEBI:82748"/>
    </reaction>
</comment>
<dbReference type="Pfam" id="PF01189">
    <property type="entry name" value="Methyltr_RsmB-F"/>
    <property type="match status" value="1"/>
</dbReference>
<evidence type="ECO:0000256" key="5">
    <source>
        <dbReference type="ARBA" id="ARBA00022691"/>
    </source>
</evidence>
<dbReference type="InterPro" id="IPR049560">
    <property type="entry name" value="MeTrfase_RsmB-F_NOP2_cat"/>
</dbReference>
<dbReference type="OrthoDB" id="427002at2759"/>
<feature type="non-terminal residue" evidence="14">
    <location>
        <position position="1"/>
    </location>
</feature>
<dbReference type="Gene3D" id="6.20.240.40">
    <property type="match status" value="1"/>
</dbReference>
<evidence type="ECO:0000256" key="12">
    <source>
        <dbReference type="SAM" id="MobiDB-lite"/>
    </source>
</evidence>
<evidence type="ECO:0000256" key="3">
    <source>
        <dbReference type="ARBA" id="ARBA00022603"/>
    </source>
</evidence>
<dbReference type="InterPro" id="IPR001678">
    <property type="entry name" value="MeTrfase_RsmB-F_NOP2_dom"/>
</dbReference>
<dbReference type="PANTHER" id="PTHR22808:SF3">
    <property type="entry name" value="5-METHYLCYTOSINE RRNA METHYLTRANSFERASE NSUN4"/>
    <property type="match status" value="1"/>
</dbReference>
<gene>
    <name evidence="14" type="ORF">PBRASI_LOCUS2886</name>
</gene>
<dbReference type="GO" id="GO:0003723">
    <property type="term" value="F:RNA binding"/>
    <property type="evidence" value="ECO:0007669"/>
    <property type="project" value="UniProtKB-UniRule"/>
</dbReference>
<feature type="compositionally biased region" description="Polar residues" evidence="12">
    <location>
        <begin position="1"/>
        <end position="13"/>
    </location>
</feature>
<evidence type="ECO:0000256" key="4">
    <source>
        <dbReference type="ARBA" id="ARBA00022679"/>
    </source>
</evidence>
<keyword evidence="5 11" id="KW-0949">S-adenosyl-L-methionine</keyword>
<feature type="domain" description="SAM-dependent MTase RsmB/NOP-type" evidence="13">
    <location>
        <begin position="88"/>
        <end position="358"/>
    </location>
</feature>
<evidence type="ECO:0000256" key="9">
    <source>
        <dbReference type="ARBA" id="ARBA00042050"/>
    </source>
</evidence>
<evidence type="ECO:0000256" key="10">
    <source>
        <dbReference type="ARBA" id="ARBA00049302"/>
    </source>
</evidence>
<name>A0A9N8ZTD3_9GLOM</name>
<evidence type="ECO:0000256" key="6">
    <source>
        <dbReference type="ARBA" id="ARBA00022884"/>
    </source>
</evidence>
<evidence type="ECO:0000256" key="8">
    <source>
        <dbReference type="ARBA" id="ARBA00023128"/>
    </source>
</evidence>
<dbReference type="InterPro" id="IPR029063">
    <property type="entry name" value="SAM-dependent_MTases_sf"/>
</dbReference>
<dbReference type="PANTHER" id="PTHR22808">
    <property type="entry name" value="NCL1 YEAST -RELATED NOL1/NOP2/FMU SUN DOMAIN-CONTAINING"/>
    <property type="match status" value="1"/>
</dbReference>
<keyword evidence="6 11" id="KW-0694">RNA-binding</keyword>
<keyword evidence="8" id="KW-0496">Mitochondrion</keyword>
<sequence length="359" mass="40776">TTAAKSLAKSSGATEPITKERTGKPTENSGLTTPDYPKPSPSIHQNLPLSKKLSKKQRKELEKRHTRNQLVETLFNEFYIAQYDTRWPSLLDALRNPHRYCAMTNKYACQESIESYLPSDAQQVTFLDIPCYVSNDKFTPPTVDRAGITMVYHLDASSVLATKALDVQPDDNILDMCAGPGGKTLSILQRLSHSGYLTSNEPSVSRRVRLQRVINNYIPPSVRHRVSVISNASTYPPLFDKVIADVPCSNERHLLRNEIEFVRWNDRHSKKLLPTQYTILWDSIKMVKIGGIVVYSTCSINKCENDGVIEKFLDKSRMDIEIVKREYEVGESTDYGWIVLPDRSAGWGPLYFCVLKRMK</sequence>
<dbReference type="PRINTS" id="PR02008">
    <property type="entry name" value="RCMTFAMILY"/>
</dbReference>
<feature type="region of interest" description="Disordered" evidence="12">
    <location>
        <begin position="1"/>
        <end position="64"/>
    </location>
</feature>
<keyword evidence="2" id="KW-0698">rRNA processing</keyword>
<proteinExistence type="inferred from homology"/>
<feature type="binding site" evidence="11">
    <location>
        <position position="245"/>
    </location>
    <ligand>
        <name>S-adenosyl-L-methionine</name>
        <dbReference type="ChEBI" id="CHEBI:59789"/>
    </ligand>
</feature>
<comment type="caution">
    <text evidence="14">The sequence shown here is derived from an EMBL/GenBank/DDBJ whole genome shotgun (WGS) entry which is preliminary data.</text>
</comment>
<evidence type="ECO:0000313" key="14">
    <source>
        <dbReference type="EMBL" id="CAG8506537.1"/>
    </source>
</evidence>
<comment type="caution">
    <text evidence="11">Lacks conserved residue(s) required for the propagation of feature annotation.</text>
</comment>
<evidence type="ECO:0000313" key="15">
    <source>
        <dbReference type="Proteomes" id="UP000789739"/>
    </source>
</evidence>
<keyword evidence="7" id="KW-0809">Transit peptide</keyword>
<dbReference type="InterPro" id="IPR023267">
    <property type="entry name" value="RCMT"/>
</dbReference>
<feature type="binding site" evidence="11">
    <location>
        <begin position="177"/>
        <end position="183"/>
    </location>
    <ligand>
        <name>S-adenosyl-L-methionine</name>
        <dbReference type="ChEBI" id="CHEBI:59789"/>
    </ligand>
</feature>
<feature type="active site" description="Nucleophile" evidence="11">
    <location>
        <position position="298"/>
    </location>
</feature>
<dbReference type="SUPFAM" id="SSF53335">
    <property type="entry name" value="S-adenosyl-L-methionine-dependent methyltransferases"/>
    <property type="match status" value="1"/>
</dbReference>
<dbReference type="EMBL" id="CAJVPI010000240">
    <property type="protein sequence ID" value="CAG8506537.1"/>
    <property type="molecule type" value="Genomic_DNA"/>
</dbReference>
<dbReference type="Gene3D" id="3.40.50.150">
    <property type="entry name" value="Vaccinia Virus protein VP39"/>
    <property type="match status" value="1"/>
</dbReference>
<reference evidence="14" key="1">
    <citation type="submission" date="2021-06" db="EMBL/GenBank/DDBJ databases">
        <authorList>
            <person name="Kallberg Y."/>
            <person name="Tangrot J."/>
            <person name="Rosling A."/>
        </authorList>
    </citation>
    <scope>NUCLEOTIDE SEQUENCE</scope>
    <source>
        <strain evidence="14">BR232B</strain>
    </source>
</reference>
<keyword evidence="3 11" id="KW-0489">Methyltransferase</keyword>
<dbReference type="GO" id="GO:0031167">
    <property type="term" value="P:rRNA methylation"/>
    <property type="evidence" value="ECO:0007669"/>
    <property type="project" value="TreeGrafter"/>
</dbReference>
<dbReference type="Proteomes" id="UP000789739">
    <property type="component" value="Unassembled WGS sequence"/>
</dbReference>
<feature type="binding site" evidence="11">
    <location>
        <position position="201"/>
    </location>
    <ligand>
        <name>S-adenosyl-L-methionine</name>
        <dbReference type="ChEBI" id="CHEBI:59789"/>
    </ligand>
</feature>
<organism evidence="14 15">
    <name type="scientific">Paraglomus brasilianum</name>
    <dbReference type="NCBI Taxonomy" id="144538"/>
    <lineage>
        <taxon>Eukaryota</taxon>
        <taxon>Fungi</taxon>
        <taxon>Fungi incertae sedis</taxon>
        <taxon>Mucoromycota</taxon>
        <taxon>Glomeromycotina</taxon>
        <taxon>Glomeromycetes</taxon>
        <taxon>Paraglomerales</taxon>
        <taxon>Paraglomeraceae</taxon>
        <taxon>Paraglomus</taxon>
    </lineage>
</organism>